<accession>A0AAD3NEW5</accession>
<dbReference type="EMBL" id="BRZM01000692">
    <property type="protein sequence ID" value="GLD71666.1"/>
    <property type="molecule type" value="Genomic_DNA"/>
</dbReference>
<comment type="similarity">
    <text evidence="5">Belongs to the TRAFAC class TrmE-Era-EngA-EngB-Septin-like GTPase superfamily. AIG1/Toc34/Toc159-like paraseptin GTPase family. IAN subfamily.</text>
</comment>
<keyword evidence="9" id="KW-0256">Endoplasmic reticulum</keyword>
<dbReference type="PANTHER" id="PTHR10903:SF170">
    <property type="entry name" value="GTPASE IMAP FAMILY MEMBER 7"/>
    <property type="match status" value="1"/>
</dbReference>
<evidence type="ECO:0000256" key="11">
    <source>
        <dbReference type="ARBA" id="ARBA00023128"/>
    </source>
</evidence>
<evidence type="ECO:0000256" key="2">
    <source>
        <dbReference type="ARBA" id="ARBA00004240"/>
    </source>
</evidence>
<sequence>MVAQACTQPPPWKVSRLSGVNVAKAANNSTNNKANPSSNQTTEKGRSVPCGADDLRNMLERSNGDQSLLRTMSWAEEIQIQLSREFPAATSLTSPGGYSSKDFPLEAGHPENGSMQDTPSTASLIINKEAEEPDLRIALVGKTGVGKSATGNTILGRKDFVSKLSSSSVTSECQKETGAVAGQTLAVVDTPGLFDTKKKNECDGGYHVFDNKVTELLRKIKKMVQRNKGSYYTNEMFKEAEKAIREEEERLLRENPDMNPNEARRKAERDNSFLQAVLQWVGAGVGATTGGALGAKVGGVLGGSDLRVVLVGQERVGKSSAGNTILGKKQFDCRFSSRPVTLISEKREEDVQGRRVSVVDTPGLFSSQLSEEKMKAELEKAVDLSSPGPHVFLLIIQLGRFTEQEQKGLKTLQKLLSPDVSKHTMVLFTYGDRLENNDIDQFVRDDKNLKKLLSKCSGQYHVFNNREMENRDQMVRGTYGVR</sequence>
<evidence type="ECO:0000256" key="16">
    <source>
        <dbReference type="SAM" id="MobiDB-lite"/>
    </source>
</evidence>
<dbReference type="GO" id="GO:0005794">
    <property type="term" value="C:Golgi apparatus"/>
    <property type="evidence" value="ECO:0007669"/>
    <property type="project" value="UniProtKB-SubCell"/>
</dbReference>
<dbReference type="InterPro" id="IPR006703">
    <property type="entry name" value="G_AIG1"/>
</dbReference>
<keyword evidence="8" id="KW-0547">Nucleotide-binding</keyword>
<protein>
    <recommendedName>
        <fullName evidence="14">GTPase IMAP family member 8</fullName>
    </recommendedName>
    <alternativeName>
        <fullName evidence="15">Immune-associated nucleotide-binding protein 9</fullName>
    </alternativeName>
</protein>
<evidence type="ECO:0000256" key="5">
    <source>
        <dbReference type="ARBA" id="ARBA00008535"/>
    </source>
</evidence>
<evidence type="ECO:0000256" key="9">
    <source>
        <dbReference type="ARBA" id="ARBA00022824"/>
    </source>
</evidence>
<dbReference type="InterPro" id="IPR027417">
    <property type="entry name" value="P-loop_NTPase"/>
</dbReference>
<comment type="subcellular location">
    <subcellularLocation>
        <location evidence="3">Cytoplasm</location>
        <location evidence="3">Cytosol</location>
    </subcellularLocation>
    <subcellularLocation>
        <location evidence="2">Endoplasmic reticulum</location>
    </subcellularLocation>
    <subcellularLocation>
        <location evidence="4">Golgi apparatus</location>
    </subcellularLocation>
    <subcellularLocation>
        <location evidence="1">Mitochondrion</location>
    </subcellularLocation>
</comment>
<organism evidence="18 19">
    <name type="scientific">Lates japonicus</name>
    <name type="common">Japanese lates</name>
    <dbReference type="NCBI Taxonomy" id="270547"/>
    <lineage>
        <taxon>Eukaryota</taxon>
        <taxon>Metazoa</taxon>
        <taxon>Chordata</taxon>
        <taxon>Craniata</taxon>
        <taxon>Vertebrata</taxon>
        <taxon>Euteleostomi</taxon>
        <taxon>Actinopterygii</taxon>
        <taxon>Neopterygii</taxon>
        <taxon>Teleostei</taxon>
        <taxon>Neoteleostei</taxon>
        <taxon>Acanthomorphata</taxon>
        <taxon>Carangaria</taxon>
        <taxon>Carangaria incertae sedis</taxon>
        <taxon>Centropomidae</taxon>
        <taxon>Lates</taxon>
    </lineage>
</organism>
<keyword evidence="12" id="KW-0342">GTP-binding</keyword>
<dbReference type="AlphaFoldDB" id="A0AAD3NEW5"/>
<dbReference type="PANTHER" id="PTHR10903">
    <property type="entry name" value="GTPASE, IMAP FAMILY MEMBER-RELATED"/>
    <property type="match status" value="1"/>
</dbReference>
<evidence type="ECO:0000313" key="18">
    <source>
        <dbReference type="EMBL" id="GLD71666.1"/>
    </source>
</evidence>
<evidence type="ECO:0000256" key="4">
    <source>
        <dbReference type="ARBA" id="ARBA00004555"/>
    </source>
</evidence>
<dbReference type="Pfam" id="PF04548">
    <property type="entry name" value="AIG1"/>
    <property type="match status" value="2"/>
</dbReference>
<dbReference type="GO" id="GO:0005739">
    <property type="term" value="C:mitochondrion"/>
    <property type="evidence" value="ECO:0007669"/>
    <property type="project" value="UniProtKB-SubCell"/>
</dbReference>
<evidence type="ECO:0000256" key="7">
    <source>
        <dbReference type="ARBA" id="ARBA00022737"/>
    </source>
</evidence>
<comment type="caution">
    <text evidence="18">The sequence shown here is derived from an EMBL/GenBank/DDBJ whole genome shotgun (WGS) entry which is preliminary data.</text>
</comment>
<keyword evidence="6" id="KW-0963">Cytoplasm</keyword>
<dbReference type="FunFam" id="3.40.50.300:FF:000536">
    <property type="entry name" value="GTPase IMAP family member 8"/>
    <property type="match status" value="1"/>
</dbReference>
<dbReference type="InterPro" id="IPR045058">
    <property type="entry name" value="GIMA/IAN/Toc"/>
</dbReference>
<dbReference type="GO" id="GO:0005525">
    <property type="term" value="F:GTP binding"/>
    <property type="evidence" value="ECO:0007669"/>
    <property type="project" value="UniProtKB-KW"/>
</dbReference>
<proteinExistence type="inferred from homology"/>
<evidence type="ECO:0000256" key="10">
    <source>
        <dbReference type="ARBA" id="ARBA00023034"/>
    </source>
</evidence>
<keyword evidence="19" id="KW-1185">Reference proteome</keyword>
<dbReference type="Proteomes" id="UP001279410">
    <property type="component" value="Unassembled WGS sequence"/>
</dbReference>
<evidence type="ECO:0000256" key="6">
    <source>
        <dbReference type="ARBA" id="ARBA00022490"/>
    </source>
</evidence>
<dbReference type="Gene3D" id="3.40.50.300">
    <property type="entry name" value="P-loop containing nucleotide triphosphate hydrolases"/>
    <property type="match status" value="3"/>
</dbReference>
<evidence type="ECO:0000256" key="13">
    <source>
        <dbReference type="ARBA" id="ARBA00056809"/>
    </source>
</evidence>
<evidence type="ECO:0000313" key="19">
    <source>
        <dbReference type="Proteomes" id="UP001279410"/>
    </source>
</evidence>
<name>A0AAD3NEW5_LATJO</name>
<feature type="domain" description="AIG1-type G" evidence="17">
    <location>
        <begin position="303"/>
        <end position="482"/>
    </location>
</feature>
<evidence type="ECO:0000256" key="1">
    <source>
        <dbReference type="ARBA" id="ARBA00004173"/>
    </source>
</evidence>
<gene>
    <name evidence="18" type="ORF">AKAME5_002298800</name>
</gene>
<comment type="function">
    <text evidence="13">Exerts an anti-apoptotic effect in the immune system and is involved in responses to infections.</text>
</comment>
<keyword evidence="10" id="KW-0333">Golgi apparatus</keyword>
<dbReference type="GO" id="GO:0005829">
    <property type="term" value="C:cytosol"/>
    <property type="evidence" value="ECO:0007669"/>
    <property type="project" value="UniProtKB-SubCell"/>
</dbReference>
<keyword evidence="7" id="KW-0677">Repeat</keyword>
<evidence type="ECO:0000259" key="17">
    <source>
        <dbReference type="PROSITE" id="PS51720"/>
    </source>
</evidence>
<evidence type="ECO:0000256" key="15">
    <source>
        <dbReference type="ARBA" id="ARBA00077278"/>
    </source>
</evidence>
<evidence type="ECO:0000256" key="3">
    <source>
        <dbReference type="ARBA" id="ARBA00004514"/>
    </source>
</evidence>
<feature type="compositionally biased region" description="Low complexity" evidence="16">
    <location>
        <begin position="25"/>
        <end position="39"/>
    </location>
</feature>
<feature type="region of interest" description="Disordered" evidence="16">
    <location>
        <begin position="25"/>
        <end position="51"/>
    </location>
</feature>
<dbReference type="GO" id="GO:0005783">
    <property type="term" value="C:endoplasmic reticulum"/>
    <property type="evidence" value="ECO:0007669"/>
    <property type="project" value="UniProtKB-SubCell"/>
</dbReference>
<evidence type="ECO:0000256" key="12">
    <source>
        <dbReference type="ARBA" id="ARBA00023134"/>
    </source>
</evidence>
<dbReference type="PROSITE" id="PS51720">
    <property type="entry name" value="G_AIG1"/>
    <property type="match status" value="1"/>
</dbReference>
<keyword evidence="11" id="KW-0496">Mitochondrion</keyword>
<dbReference type="SUPFAM" id="SSF52540">
    <property type="entry name" value="P-loop containing nucleoside triphosphate hydrolases"/>
    <property type="match status" value="2"/>
</dbReference>
<reference evidence="18" key="1">
    <citation type="submission" date="2022-08" db="EMBL/GenBank/DDBJ databases">
        <title>Genome sequencing of akame (Lates japonicus).</title>
        <authorList>
            <person name="Hashiguchi Y."/>
            <person name="Takahashi H."/>
        </authorList>
    </citation>
    <scope>NUCLEOTIDE SEQUENCE</scope>
    <source>
        <strain evidence="18">Kochi</strain>
    </source>
</reference>
<evidence type="ECO:0000256" key="14">
    <source>
        <dbReference type="ARBA" id="ARBA00073539"/>
    </source>
</evidence>
<evidence type="ECO:0000256" key="8">
    <source>
        <dbReference type="ARBA" id="ARBA00022741"/>
    </source>
</evidence>